<proteinExistence type="inferred from homology"/>
<protein>
    <recommendedName>
        <fullName evidence="3">Prephenate/arogenate dehydrogenase domain-containing protein</fullName>
    </recommendedName>
</protein>
<dbReference type="GO" id="GO:0004665">
    <property type="term" value="F:prephenate dehydrogenase (NADP+) activity"/>
    <property type="evidence" value="ECO:0007669"/>
    <property type="project" value="InterPro"/>
</dbReference>
<name>A0A0V7ZVU4_9CYAN</name>
<accession>A0A0V7ZVU4</accession>
<evidence type="ECO:0000313" key="6">
    <source>
        <dbReference type="Proteomes" id="UP000053372"/>
    </source>
</evidence>
<comment type="similarity">
    <text evidence="1">Belongs to the prephenate/arogenate dehydrogenase family.</text>
</comment>
<dbReference type="Proteomes" id="UP000053372">
    <property type="component" value="Unassembled WGS sequence"/>
</dbReference>
<dbReference type="Pfam" id="PF02153">
    <property type="entry name" value="PDH_N"/>
    <property type="match status" value="1"/>
</dbReference>
<evidence type="ECO:0000256" key="2">
    <source>
        <dbReference type="ARBA" id="ARBA00023002"/>
    </source>
</evidence>
<dbReference type="Gene3D" id="3.40.50.720">
    <property type="entry name" value="NAD(P)-binding Rossmann-like Domain"/>
    <property type="match status" value="1"/>
</dbReference>
<dbReference type="InterPro" id="IPR003099">
    <property type="entry name" value="Prephen_DH"/>
</dbReference>
<dbReference type="InterPro" id="IPR036291">
    <property type="entry name" value="NAD(P)-bd_dom_sf"/>
</dbReference>
<dbReference type="Gene3D" id="1.10.3660.10">
    <property type="entry name" value="6-phosphogluconate dehydrogenase C-terminal like domain"/>
    <property type="match status" value="1"/>
</dbReference>
<dbReference type="GO" id="GO:0070403">
    <property type="term" value="F:NAD+ binding"/>
    <property type="evidence" value="ECO:0007669"/>
    <property type="project" value="InterPro"/>
</dbReference>
<reference evidence="4 6" key="1">
    <citation type="journal article" date="2015" name="Genome Announc.">
        <title>Draft Genome of the Euendolithic (true boring) Cyanobacterium Mastigocoleus testarum strain BC008.</title>
        <authorList>
            <person name="Guida B.S."/>
            <person name="Garcia-Pichel F."/>
        </authorList>
    </citation>
    <scope>NUCLEOTIDE SEQUENCE [LARGE SCALE GENOMIC DNA]</scope>
    <source>
        <strain evidence="4 6">BC008</strain>
    </source>
</reference>
<dbReference type="SUPFAM" id="SSF48179">
    <property type="entry name" value="6-phosphogluconate dehydrogenase C-terminal domain-like"/>
    <property type="match status" value="1"/>
</dbReference>
<evidence type="ECO:0000313" key="4">
    <source>
        <dbReference type="EMBL" id="KST68513.1"/>
    </source>
</evidence>
<dbReference type="EMBL" id="LMTZ01000054">
    <property type="protein sequence ID" value="KST68664.1"/>
    <property type="molecule type" value="Genomic_DNA"/>
</dbReference>
<comment type="caution">
    <text evidence="4">The sequence shown here is derived from an EMBL/GenBank/DDBJ whole genome shotgun (WGS) entry which is preliminary data.</text>
</comment>
<dbReference type="PROSITE" id="PS51176">
    <property type="entry name" value="PDH_ADH"/>
    <property type="match status" value="1"/>
</dbReference>
<evidence type="ECO:0000256" key="1">
    <source>
        <dbReference type="ARBA" id="ARBA00007964"/>
    </source>
</evidence>
<dbReference type="InterPro" id="IPR046826">
    <property type="entry name" value="PDH_N"/>
</dbReference>
<dbReference type="AlphaFoldDB" id="A0A0V7ZVU4"/>
<dbReference type="InterPro" id="IPR008927">
    <property type="entry name" value="6-PGluconate_DH-like_C_sf"/>
</dbReference>
<dbReference type="InterPro" id="IPR050812">
    <property type="entry name" value="Preph/Arog_dehydrog"/>
</dbReference>
<organism evidence="4 6">
    <name type="scientific">Mastigocoleus testarum BC008</name>
    <dbReference type="NCBI Taxonomy" id="371196"/>
    <lineage>
        <taxon>Bacteria</taxon>
        <taxon>Bacillati</taxon>
        <taxon>Cyanobacteriota</taxon>
        <taxon>Cyanophyceae</taxon>
        <taxon>Nostocales</taxon>
        <taxon>Hapalosiphonaceae</taxon>
        <taxon>Mastigocoleus</taxon>
    </lineage>
</organism>
<dbReference type="PANTHER" id="PTHR21363:SF0">
    <property type="entry name" value="PREPHENATE DEHYDROGENASE [NADP(+)]"/>
    <property type="match status" value="1"/>
</dbReference>
<gene>
    <name evidence="4" type="ORF">BC008_01200</name>
    <name evidence="5" type="ORF">BC008_01525</name>
</gene>
<dbReference type="InterPro" id="IPR046825">
    <property type="entry name" value="PDH_C"/>
</dbReference>
<dbReference type="GO" id="GO:0006571">
    <property type="term" value="P:tyrosine biosynthetic process"/>
    <property type="evidence" value="ECO:0007669"/>
    <property type="project" value="InterPro"/>
</dbReference>
<sequence>MKIEKVLILGLNGGFGKLFSNLLSKEKIIVFGVDLASQPDELVKCNRYFCCDLSQPDENILAVARQINCLLICLPETVAFRALEHFIPIMSSGALIVDIMSVKTGIADKLTNVMGDLEFLSINPMFAPDLEFQDQNIAAIQLSPGPLADVFTNLMEKWGGNVTSMTASEHDKNTAITQAMTHAVIISFGICLTELGYDINKVFPILTPPHKTLISLLARIVSNNPEVYWRIQADNPYVAQTHKALINSLKIFEQITATKNQQDFYDTFAKSKETLFPFMNELVTHASYILH</sequence>
<dbReference type="Pfam" id="PF20463">
    <property type="entry name" value="PDH_C"/>
    <property type="match status" value="1"/>
</dbReference>
<dbReference type="GO" id="GO:0008977">
    <property type="term" value="F:prephenate dehydrogenase (NAD+) activity"/>
    <property type="evidence" value="ECO:0007669"/>
    <property type="project" value="InterPro"/>
</dbReference>
<dbReference type="PANTHER" id="PTHR21363">
    <property type="entry name" value="PREPHENATE DEHYDROGENASE"/>
    <property type="match status" value="1"/>
</dbReference>
<dbReference type="RefSeq" id="WP_027845382.1">
    <property type="nucleotide sequence ID" value="NZ_LMTZ01000054.1"/>
</dbReference>
<dbReference type="EMBL" id="LMTZ01000059">
    <property type="protein sequence ID" value="KST68513.1"/>
    <property type="molecule type" value="Genomic_DNA"/>
</dbReference>
<dbReference type="SUPFAM" id="SSF51735">
    <property type="entry name" value="NAD(P)-binding Rossmann-fold domains"/>
    <property type="match status" value="1"/>
</dbReference>
<keyword evidence="6" id="KW-1185">Reference proteome</keyword>
<evidence type="ECO:0000313" key="5">
    <source>
        <dbReference type="EMBL" id="KST68664.1"/>
    </source>
</evidence>
<keyword evidence="2" id="KW-0560">Oxidoreductase</keyword>
<evidence type="ECO:0000259" key="3">
    <source>
        <dbReference type="PROSITE" id="PS51176"/>
    </source>
</evidence>
<feature type="domain" description="Prephenate/arogenate dehydrogenase" evidence="3">
    <location>
        <begin position="4"/>
        <end position="286"/>
    </location>
</feature>